<comment type="caution">
    <text evidence="21">The sequence shown here is derived from an EMBL/GenBank/DDBJ whole genome shotgun (WGS) entry which is preliminary data.</text>
</comment>
<dbReference type="Gene3D" id="1.10.287.1490">
    <property type="match status" value="1"/>
</dbReference>
<keyword evidence="5" id="KW-0158">Chromosome</keyword>
<evidence type="ECO:0000256" key="8">
    <source>
        <dbReference type="ARBA" id="ARBA00022763"/>
    </source>
</evidence>
<evidence type="ECO:0000256" key="5">
    <source>
        <dbReference type="ARBA" id="ARBA00022454"/>
    </source>
</evidence>
<dbReference type="GO" id="GO:0046872">
    <property type="term" value="F:metal ion binding"/>
    <property type="evidence" value="ECO:0007669"/>
    <property type="project" value="UniProtKB-UniRule"/>
</dbReference>
<keyword evidence="8" id="KW-0227">DNA damage</keyword>
<dbReference type="InterPro" id="IPR038729">
    <property type="entry name" value="Rad50/SbcC_AAA"/>
</dbReference>
<evidence type="ECO:0000256" key="16">
    <source>
        <dbReference type="ARBA" id="ARBA00023254"/>
    </source>
</evidence>
<evidence type="ECO:0000256" key="12">
    <source>
        <dbReference type="ARBA" id="ARBA00022842"/>
    </source>
</evidence>
<accession>A0A7I8VIB5</accession>
<dbReference type="Pfam" id="PF13558">
    <property type="entry name" value="SbcC_Walker_B"/>
    <property type="match status" value="1"/>
</dbReference>
<dbReference type="EMBL" id="CAJFCJ010000006">
    <property type="protein sequence ID" value="CAD5115944.1"/>
    <property type="molecule type" value="Genomic_DNA"/>
</dbReference>
<dbReference type="GO" id="GO:0006302">
    <property type="term" value="P:double-strand break repair"/>
    <property type="evidence" value="ECO:0007669"/>
    <property type="project" value="InterPro"/>
</dbReference>
<evidence type="ECO:0000256" key="14">
    <source>
        <dbReference type="ARBA" id="ARBA00023204"/>
    </source>
</evidence>
<dbReference type="Proteomes" id="UP000549394">
    <property type="component" value="Unassembled WGS sequence"/>
</dbReference>
<dbReference type="Pfam" id="PF13476">
    <property type="entry name" value="AAA_23"/>
    <property type="match status" value="1"/>
</dbReference>
<keyword evidence="16" id="KW-0469">Meiosis</keyword>
<dbReference type="PANTHER" id="PTHR18867">
    <property type="entry name" value="RAD50"/>
    <property type="match status" value="1"/>
</dbReference>
<feature type="coiled-coil region" evidence="19">
    <location>
        <begin position="597"/>
        <end position="635"/>
    </location>
</feature>
<evidence type="ECO:0000256" key="18">
    <source>
        <dbReference type="PROSITE-ProRule" id="PRU00471"/>
    </source>
</evidence>
<feature type="binding site" evidence="18">
    <location>
        <position position="687"/>
    </location>
    <ligand>
        <name>Zn(2+)</name>
        <dbReference type="ChEBI" id="CHEBI:29105"/>
    </ligand>
</feature>
<dbReference type="GO" id="GO:0007004">
    <property type="term" value="P:telomere maintenance via telomerase"/>
    <property type="evidence" value="ECO:0007669"/>
    <property type="project" value="TreeGrafter"/>
</dbReference>
<dbReference type="GO" id="GO:0051880">
    <property type="term" value="F:G-quadruplex DNA binding"/>
    <property type="evidence" value="ECO:0007669"/>
    <property type="project" value="TreeGrafter"/>
</dbReference>
<keyword evidence="15" id="KW-0539">Nucleus</keyword>
<evidence type="ECO:0000256" key="4">
    <source>
        <dbReference type="ARBA" id="ARBA00009439"/>
    </source>
</evidence>
<dbReference type="SUPFAM" id="SSF52540">
    <property type="entry name" value="P-loop containing nucleoside triphosphate hydrolases"/>
    <property type="match status" value="2"/>
</dbReference>
<proteinExistence type="inferred from homology"/>
<keyword evidence="14" id="KW-0234">DNA repair</keyword>
<dbReference type="GO" id="GO:0005524">
    <property type="term" value="F:ATP binding"/>
    <property type="evidence" value="ECO:0007669"/>
    <property type="project" value="UniProtKB-KW"/>
</dbReference>
<evidence type="ECO:0000256" key="10">
    <source>
        <dbReference type="ARBA" id="ARBA00022833"/>
    </source>
</evidence>
<evidence type="ECO:0000256" key="11">
    <source>
        <dbReference type="ARBA" id="ARBA00022840"/>
    </source>
</evidence>
<comment type="subcellular location">
    <subcellularLocation>
        <location evidence="3">Chromosome</location>
    </subcellularLocation>
    <subcellularLocation>
        <location evidence="2">Nucleus</location>
    </subcellularLocation>
</comment>
<evidence type="ECO:0000256" key="17">
    <source>
        <dbReference type="ARBA" id="ARBA00049360"/>
    </source>
</evidence>
<name>A0A7I8VIB5_9ANNE</name>
<keyword evidence="7" id="KW-0547">Nucleotide-binding</keyword>
<dbReference type="PROSITE" id="PS51131">
    <property type="entry name" value="ZN_HOOK"/>
    <property type="match status" value="1"/>
</dbReference>
<sequence>MSSISKLAIQGIRSFGPDDSDKQVIVFFTPLTLILGANGTGKTTIIECLKYATTGDTPPGSNKLSAFIHDPKVAKEREVKSQVKLLFNDIRGIQTVVTRSAIATQKASTVSAKTLEQNILRNKTSISKKCIDINNEMVDLLGVSKPILENVIFCHQEDSCWPLSEGKLLKTKFDEIFASAQYVKAVDQIKVIRKQKEQERRILINDLEHLNRNKTGAQNVREELDENEVKFKQYKKRIDDMKKENDPLTKEYAKLQEDQAEINDMRSKERSLEERVVFYEQQQKELKSSLKCLISKSIEDLQTDLKDFQSTTKNKERKLNKIEENLSRLGREIDDCEFDLKKKLRSLATLETEEKNHVANIKSCISRMSELNEFHKMKMHIPKETDEFNQQLCRKITVSLKEIHDEISDKSHQENERIRNIEQGIQSEIDKKRTEKAGLSTEIDMNRSSLNENKQEIRSIKRKLEDIERYASKLDDLEMDIARAKTDLEEAKREYKLDELKKTMESCKDDRKETDGRLRERRDELDSLQEYVEEKAQIEMLQKNIQEKSDEIRSLRDKHAGIIRALLGRMPNDNIRSSVQNKIRNMQDEEGDKRRDLDKSKAEKIKCESNMHSLRKELENKEKTVQDAKKKITEVTGCEDVDLERVINEAKESIETIESRRGMIEASGRLFQTYVKKLKNNDPCPVCKRNFESRGEAEDIAKDLQEKMAEAPELLKKEETIKNKEQEKLEKLYNLRPLQEMILKAQSSLPEVRKKIKEMEQDTMNQQQEISEREEELNELLKKTANAQRCIGDLTTIDNSAKEVDKLKRDLMNKQMSLPHSSVGRSIEEVKNEKNELESESDRLSMELEMLEQKYHKQYEKQHQMNDKLMKLQSEQVQIQSELQQAHNLREKCKDMEENMAKFEKNIQSNLDKLAPIDQEIEKLLSQKKLRQQEGENNLLVLRNDLEKLRSDQKEFKAQVSTIDKYIESNKKDHLLKAKQEIKIIESKISKQKNDLKNTQEEHEMIKDELATQEIDERNLRDNIKLLSLKNDCKMAEKELENIKKEVGFLNASELQKVIEEKGKKLNQLQQEITRLHGSLGEMENLIKSLKKRLQSPEYKNVDNDYKEKSIRFELHDVVLDDLKNYQLALDAAILTYHDTKMKEINRILAELWANTYAGQDIDRIEICSEHESSSDKRKQYNYRVVMIKGDTRVDMRGRCSAGQKVLASLIIRLALAETFCINCGILALDEPTTNLDRENIEALASALNEIIRTRASQRNFQLVIITHDEDFIELLGRTGYADKFYKVRKNEEMRSIIRSCSLQQISAAHEDAKHEENNSI</sequence>
<comment type="catalytic activity">
    <reaction evidence="17">
        <text>ATP + H2O = ADP + phosphate + H(+)</text>
        <dbReference type="Rhea" id="RHEA:13065"/>
        <dbReference type="ChEBI" id="CHEBI:15377"/>
        <dbReference type="ChEBI" id="CHEBI:15378"/>
        <dbReference type="ChEBI" id="CHEBI:30616"/>
        <dbReference type="ChEBI" id="CHEBI:43474"/>
        <dbReference type="ChEBI" id="CHEBI:456216"/>
    </reaction>
</comment>
<dbReference type="GO" id="GO:0016887">
    <property type="term" value="F:ATP hydrolysis activity"/>
    <property type="evidence" value="ECO:0007669"/>
    <property type="project" value="InterPro"/>
</dbReference>
<evidence type="ECO:0000256" key="7">
    <source>
        <dbReference type="ARBA" id="ARBA00022741"/>
    </source>
</evidence>
<gene>
    <name evidence="21" type="ORF">DGYR_LOCUS4627</name>
</gene>
<keyword evidence="10 18" id="KW-0862">Zinc</keyword>
<evidence type="ECO:0000256" key="19">
    <source>
        <dbReference type="SAM" id="Coils"/>
    </source>
</evidence>
<evidence type="ECO:0000313" key="21">
    <source>
        <dbReference type="EMBL" id="CAD5115944.1"/>
    </source>
</evidence>
<dbReference type="GO" id="GO:0070192">
    <property type="term" value="P:chromosome organization involved in meiotic cell cycle"/>
    <property type="evidence" value="ECO:0007669"/>
    <property type="project" value="TreeGrafter"/>
</dbReference>
<dbReference type="GO" id="GO:0043047">
    <property type="term" value="F:single-stranded telomeric DNA binding"/>
    <property type="evidence" value="ECO:0007669"/>
    <property type="project" value="TreeGrafter"/>
</dbReference>
<evidence type="ECO:0000256" key="9">
    <source>
        <dbReference type="ARBA" id="ARBA00022801"/>
    </source>
</evidence>
<keyword evidence="11" id="KW-0067">ATP-binding</keyword>
<reference evidence="21 22" key="1">
    <citation type="submission" date="2020-08" db="EMBL/GenBank/DDBJ databases">
        <authorList>
            <person name="Hejnol A."/>
        </authorList>
    </citation>
    <scope>NUCLEOTIDE SEQUENCE [LARGE SCALE GENOMIC DNA]</scope>
</reference>
<dbReference type="GO" id="GO:0000794">
    <property type="term" value="C:condensed nuclear chromosome"/>
    <property type="evidence" value="ECO:0007669"/>
    <property type="project" value="TreeGrafter"/>
</dbReference>
<evidence type="ECO:0000256" key="3">
    <source>
        <dbReference type="ARBA" id="ARBA00004286"/>
    </source>
</evidence>
<protein>
    <submittedName>
        <fullName evidence="21">DgyrCDS4874</fullName>
    </submittedName>
</protein>
<organism evidence="21 22">
    <name type="scientific">Dimorphilus gyrociliatus</name>
    <dbReference type="NCBI Taxonomy" id="2664684"/>
    <lineage>
        <taxon>Eukaryota</taxon>
        <taxon>Metazoa</taxon>
        <taxon>Spiralia</taxon>
        <taxon>Lophotrochozoa</taxon>
        <taxon>Annelida</taxon>
        <taxon>Polychaeta</taxon>
        <taxon>Polychaeta incertae sedis</taxon>
        <taxon>Dinophilidae</taxon>
        <taxon>Dimorphilus</taxon>
    </lineage>
</organism>
<feature type="coiled-coil region" evidence="19">
    <location>
        <begin position="193"/>
        <end position="339"/>
    </location>
</feature>
<evidence type="ECO:0000256" key="2">
    <source>
        <dbReference type="ARBA" id="ARBA00004123"/>
    </source>
</evidence>
<feature type="coiled-coil region" evidence="19">
    <location>
        <begin position="715"/>
        <end position="1086"/>
    </location>
</feature>
<dbReference type="InterPro" id="IPR004584">
    <property type="entry name" value="Rad50_eukaryotes"/>
</dbReference>
<evidence type="ECO:0000256" key="15">
    <source>
        <dbReference type="ARBA" id="ARBA00023242"/>
    </source>
</evidence>
<evidence type="ECO:0000256" key="1">
    <source>
        <dbReference type="ARBA" id="ARBA00001947"/>
    </source>
</evidence>
<comment type="cofactor">
    <cofactor evidence="1">
        <name>Zn(2+)</name>
        <dbReference type="ChEBI" id="CHEBI:29105"/>
    </cofactor>
</comment>
<dbReference type="NCBIfam" id="TIGR00606">
    <property type="entry name" value="rad50"/>
    <property type="match status" value="1"/>
</dbReference>
<keyword evidence="12" id="KW-0460">Magnesium</keyword>
<dbReference type="InterPro" id="IPR027417">
    <property type="entry name" value="P-loop_NTPase"/>
</dbReference>
<dbReference type="GO" id="GO:0000722">
    <property type="term" value="P:telomere maintenance via recombination"/>
    <property type="evidence" value="ECO:0007669"/>
    <property type="project" value="TreeGrafter"/>
</dbReference>
<keyword evidence="9" id="KW-0378">Hydrolase</keyword>
<comment type="similarity">
    <text evidence="4">Belongs to the SMC family. RAD50 subfamily.</text>
</comment>
<dbReference type="GO" id="GO:0003691">
    <property type="term" value="F:double-stranded telomeric DNA binding"/>
    <property type="evidence" value="ECO:0007669"/>
    <property type="project" value="TreeGrafter"/>
</dbReference>
<evidence type="ECO:0000313" key="22">
    <source>
        <dbReference type="Proteomes" id="UP000549394"/>
    </source>
</evidence>
<evidence type="ECO:0000256" key="13">
    <source>
        <dbReference type="ARBA" id="ARBA00023054"/>
    </source>
</evidence>
<evidence type="ECO:0000259" key="20">
    <source>
        <dbReference type="PROSITE" id="PS51131"/>
    </source>
</evidence>
<dbReference type="PANTHER" id="PTHR18867:SF12">
    <property type="entry name" value="DNA REPAIR PROTEIN RAD50"/>
    <property type="match status" value="1"/>
</dbReference>
<dbReference type="GO" id="GO:0030870">
    <property type="term" value="C:Mre11 complex"/>
    <property type="evidence" value="ECO:0007669"/>
    <property type="project" value="InterPro"/>
</dbReference>
<evidence type="ECO:0000256" key="6">
    <source>
        <dbReference type="ARBA" id="ARBA00022723"/>
    </source>
</evidence>
<dbReference type="Gene3D" id="3.40.50.300">
    <property type="entry name" value="P-loop containing nucleotide triphosphate hydrolases"/>
    <property type="match status" value="2"/>
</dbReference>
<keyword evidence="6 18" id="KW-0479">Metal-binding</keyword>
<dbReference type="OrthoDB" id="18797at2759"/>
<feature type="domain" description="Zinc-hook" evidence="20">
    <location>
        <begin position="640"/>
        <end position="737"/>
    </location>
</feature>
<dbReference type="InterPro" id="IPR013134">
    <property type="entry name" value="Zn_hook_RAD50"/>
</dbReference>
<keyword evidence="22" id="KW-1185">Reference proteome</keyword>
<keyword evidence="13 19" id="KW-0175">Coiled coil</keyword>
<dbReference type="FunFam" id="3.40.50.300:FF:000947">
    <property type="entry name" value="DNA repair protein RAD50"/>
    <property type="match status" value="1"/>
</dbReference>
<feature type="binding site" evidence="18">
    <location>
        <position position="684"/>
    </location>
    <ligand>
        <name>Zn(2+)</name>
        <dbReference type="ChEBI" id="CHEBI:29105"/>
    </ligand>
</feature>
<feature type="coiled-coil region" evidence="19">
    <location>
        <begin position="450"/>
        <end position="558"/>
    </location>
</feature>